<accession>A0A820RZG7</accession>
<evidence type="ECO:0000313" key="2">
    <source>
        <dbReference type="Proteomes" id="UP000663844"/>
    </source>
</evidence>
<organism evidence="1 2">
    <name type="scientific">Adineta steineri</name>
    <dbReference type="NCBI Taxonomy" id="433720"/>
    <lineage>
        <taxon>Eukaryota</taxon>
        <taxon>Metazoa</taxon>
        <taxon>Spiralia</taxon>
        <taxon>Gnathifera</taxon>
        <taxon>Rotifera</taxon>
        <taxon>Eurotatoria</taxon>
        <taxon>Bdelloidea</taxon>
        <taxon>Adinetida</taxon>
        <taxon>Adinetidae</taxon>
        <taxon>Adineta</taxon>
    </lineage>
</organism>
<comment type="caution">
    <text evidence="1">The sequence shown here is derived from an EMBL/GenBank/DDBJ whole genome shotgun (WGS) entry which is preliminary data.</text>
</comment>
<feature type="non-terminal residue" evidence="1">
    <location>
        <position position="1"/>
    </location>
</feature>
<dbReference type="AlphaFoldDB" id="A0A820RZG7"/>
<dbReference type="Proteomes" id="UP000663844">
    <property type="component" value="Unassembled WGS sequence"/>
</dbReference>
<name>A0A820RZG7_9BILA</name>
<protein>
    <submittedName>
        <fullName evidence="1">Uncharacterized protein</fullName>
    </submittedName>
</protein>
<dbReference type="EMBL" id="CAJOAZ010031779">
    <property type="protein sequence ID" value="CAF4442492.1"/>
    <property type="molecule type" value="Genomic_DNA"/>
</dbReference>
<proteinExistence type="predicted"/>
<reference evidence="1" key="1">
    <citation type="submission" date="2021-02" db="EMBL/GenBank/DDBJ databases">
        <authorList>
            <person name="Nowell W R."/>
        </authorList>
    </citation>
    <scope>NUCLEOTIDE SEQUENCE</scope>
</reference>
<gene>
    <name evidence="1" type="ORF">OXD698_LOCUS53904</name>
</gene>
<sequence length="111" mass="13358">VYKYDEDELIFDGCICDQFISPFWINRQLFVEIVIEPEIIYLFMKPYRKKWYELITIDNDFNVNHLTLLTIRDISMDKYTETFNKIECIIDVATIYHLEICDDVFIGAIID</sequence>
<evidence type="ECO:0000313" key="1">
    <source>
        <dbReference type="EMBL" id="CAF4442492.1"/>
    </source>
</evidence>
<feature type="non-terminal residue" evidence="1">
    <location>
        <position position="111"/>
    </location>
</feature>